<name>A0A2U8BR98_9RICK</name>
<dbReference type="RefSeq" id="WP_108672910.1">
    <property type="nucleotide sequence ID" value="NZ_CP025989.1"/>
</dbReference>
<dbReference type="Proteomes" id="UP000244519">
    <property type="component" value="Chromosome"/>
</dbReference>
<keyword evidence="2" id="KW-1185">Reference proteome</keyword>
<protein>
    <submittedName>
        <fullName evidence="1">Uncharacterized protein</fullName>
    </submittedName>
</protein>
<gene>
    <name evidence="1" type="ORF">Fsol_00048</name>
</gene>
<evidence type="ECO:0000313" key="2">
    <source>
        <dbReference type="Proteomes" id="UP000244519"/>
    </source>
</evidence>
<dbReference type="EMBL" id="CP025989">
    <property type="protein sequence ID" value="AWD32861.1"/>
    <property type="molecule type" value="Genomic_DNA"/>
</dbReference>
<dbReference type="AlphaFoldDB" id="A0A2U8BR98"/>
<proteinExistence type="predicted"/>
<accession>A0A2U8BR98</accession>
<reference evidence="1 2" key="1">
    <citation type="journal article" date="2018" name="Genome Biol. Evol.">
        <title>The Genome Sequence of "Candidatus Fokinia solitaria": Insights on Reductive Evolution in Rickettsiales.</title>
        <authorList>
            <person name="Floriano A.M."/>
            <person name="Castelli M."/>
            <person name="Krenek S."/>
            <person name="Berendonk T.U."/>
            <person name="Bazzocchi C."/>
            <person name="Petroni G."/>
            <person name="Sassera D."/>
        </authorList>
    </citation>
    <scope>NUCLEOTIDE SEQUENCE [LARGE SCALE GENOMIC DNA]</scope>
    <source>
        <strain evidence="1">Rio ETE_ALG 3VII</strain>
    </source>
</reference>
<organism evidence="1 2">
    <name type="scientific">Candidatus Fokinia solitaria</name>
    <dbReference type="NCBI Taxonomy" id="1802984"/>
    <lineage>
        <taxon>Bacteria</taxon>
        <taxon>Pseudomonadati</taxon>
        <taxon>Pseudomonadota</taxon>
        <taxon>Alphaproteobacteria</taxon>
        <taxon>Rickettsiales</taxon>
        <taxon>Candidatus Midichloriaceae</taxon>
        <taxon>Candidatus Fokinia</taxon>
    </lineage>
</organism>
<sequence>MKSIKYFIVSLFIIGKVSASQTLDTSKVARVAQTNKVEREIGEFEVGLQFSQIFDDIAFTMQGDITTVYNRSESTDSMPNFLGYKRNIIREFTTQDKGVRSTNLNLGWNGLQSKIGKNCMLLGSIGCTIGYSEVDLAQVESDAAFDSVLLHRVILGVRGSIAPLYSLGKSAKIGIYAAGTLGADKTYKSKAITESKTILHIKNFKAGTTATAVTEDNGTISWSDVDTSLLGYGDVQKKKLQIIDTSKWNFYYCGEFGVRLQKQNFGIQIGVLFNNSVRDAAVHKGAALGEVWKGITTATNFHAVAPVTAVTRSGETINLDSENTDKIEATEALIFYAVDSDPITVTGTEVKNITMMDDVKFKRQADAISKFFTVSLVFDL</sequence>
<evidence type="ECO:0000313" key="1">
    <source>
        <dbReference type="EMBL" id="AWD32861.1"/>
    </source>
</evidence>
<dbReference type="KEGG" id="fso:Fsol_00048"/>